<dbReference type="GO" id="GO:0016020">
    <property type="term" value="C:membrane"/>
    <property type="evidence" value="ECO:0007669"/>
    <property type="project" value="UniProtKB-SubCell"/>
</dbReference>
<dbReference type="InParanoid" id="A0A7N2M3X3"/>
<dbReference type="InterPro" id="IPR032675">
    <property type="entry name" value="LRR_dom_sf"/>
</dbReference>
<evidence type="ECO:0000313" key="13">
    <source>
        <dbReference type="Proteomes" id="UP000594261"/>
    </source>
</evidence>
<evidence type="ECO:0000256" key="8">
    <source>
        <dbReference type="ARBA" id="ARBA00023170"/>
    </source>
</evidence>
<dbReference type="PANTHER" id="PTHR48061">
    <property type="entry name" value="LEUCINE-RICH REPEAT RECEPTOR PROTEIN KINASE EMS1-LIKE-RELATED"/>
    <property type="match status" value="1"/>
</dbReference>
<dbReference type="Gene3D" id="3.80.10.10">
    <property type="entry name" value="Ribonuclease Inhibitor"/>
    <property type="match status" value="1"/>
</dbReference>
<protein>
    <recommendedName>
        <fullName evidence="11">Leucine-rich repeat-containing N-terminal plant-type domain-containing protein</fullName>
    </recommendedName>
</protein>
<evidence type="ECO:0000256" key="1">
    <source>
        <dbReference type="ARBA" id="ARBA00004479"/>
    </source>
</evidence>
<evidence type="ECO:0000256" key="7">
    <source>
        <dbReference type="ARBA" id="ARBA00023136"/>
    </source>
</evidence>
<keyword evidence="5" id="KW-0677">Repeat</keyword>
<keyword evidence="4 10" id="KW-0732">Signal</keyword>
<evidence type="ECO:0000256" key="6">
    <source>
        <dbReference type="ARBA" id="ARBA00022989"/>
    </source>
</evidence>
<dbReference type="InterPro" id="IPR001611">
    <property type="entry name" value="Leu-rich_rpt"/>
</dbReference>
<feature type="domain" description="Leucine-rich repeat-containing N-terminal plant-type" evidence="11">
    <location>
        <begin position="34"/>
        <end position="73"/>
    </location>
</feature>
<dbReference type="PANTHER" id="PTHR48061:SF2">
    <property type="entry name" value="RECEPTOR LIKE PROTEIN 30-LIKE"/>
    <property type="match status" value="1"/>
</dbReference>
<evidence type="ECO:0000259" key="11">
    <source>
        <dbReference type="Pfam" id="PF08263"/>
    </source>
</evidence>
<organism evidence="12 13">
    <name type="scientific">Quercus lobata</name>
    <name type="common">Valley oak</name>
    <dbReference type="NCBI Taxonomy" id="97700"/>
    <lineage>
        <taxon>Eukaryota</taxon>
        <taxon>Viridiplantae</taxon>
        <taxon>Streptophyta</taxon>
        <taxon>Embryophyta</taxon>
        <taxon>Tracheophyta</taxon>
        <taxon>Spermatophyta</taxon>
        <taxon>Magnoliopsida</taxon>
        <taxon>eudicotyledons</taxon>
        <taxon>Gunneridae</taxon>
        <taxon>Pentapetalae</taxon>
        <taxon>rosids</taxon>
        <taxon>fabids</taxon>
        <taxon>Fagales</taxon>
        <taxon>Fagaceae</taxon>
        <taxon>Quercus</taxon>
    </lineage>
</organism>
<dbReference type="InterPro" id="IPR046956">
    <property type="entry name" value="RLP23-like"/>
</dbReference>
<evidence type="ECO:0000256" key="4">
    <source>
        <dbReference type="ARBA" id="ARBA00022729"/>
    </source>
</evidence>
<evidence type="ECO:0000256" key="3">
    <source>
        <dbReference type="ARBA" id="ARBA00022692"/>
    </source>
</evidence>
<sequence>MRISLLSWLSLIPLCSLFLSFLVFAVSGQCLGKQQSLLLDLKNSLKFNSTLSTKLVYWNESTDCCSWEGVTCSEGRIICLNLDSESIYGGLDNSSSLFRLQYLQNLRLASNNFNHSQIPPEFGNLTNLSYLNLSNSGFSGPVPTQISRLTRLVTLDLSTLLSISSLRLESLNFATLVQNLSHLTELYLDGVFISVLGIEWCKALSSSLPNLRVFEHVILFSFRASSFFLTKASVSFSYSS</sequence>
<feature type="chain" id="PRO_5029719860" description="Leucine-rich repeat-containing N-terminal plant-type domain-containing protein" evidence="10">
    <location>
        <begin position="29"/>
        <end position="240"/>
    </location>
</feature>
<evidence type="ECO:0000256" key="5">
    <source>
        <dbReference type="ARBA" id="ARBA00022737"/>
    </source>
</evidence>
<dbReference type="SUPFAM" id="SSF52058">
    <property type="entry name" value="L domain-like"/>
    <property type="match status" value="1"/>
</dbReference>
<keyword evidence="13" id="KW-1185">Reference proteome</keyword>
<reference evidence="12 13" key="1">
    <citation type="journal article" date="2016" name="G3 (Bethesda)">
        <title>First Draft Assembly and Annotation of the Genome of a California Endemic Oak Quercus lobata Nee (Fagaceae).</title>
        <authorList>
            <person name="Sork V.L."/>
            <person name="Fitz-Gibbon S.T."/>
            <person name="Puiu D."/>
            <person name="Crepeau M."/>
            <person name="Gugger P.F."/>
            <person name="Sherman R."/>
            <person name="Stevens K."/>
            <person name="Langley C.H."/>
            <person name="Pellegrini M."/>
            <person name="Salzberg S.L."/>
        </authorList>
    </citation>
    <scope>NUCLEOTIDE SEQUENCE [LARGE SCALE GENOMIC DNA]</scope>
    <source>
        <strain evidence="12 13">cv. SW786</strain>
    </source>
</reference>
<keyword evidence="9" id="KW-0325">Glycoprotein</keyword>
<dbReference type="Gramene" id="QL07p034171:mrna">
    <property type="protein sequence ID" value="QL07p034171:mrna:CDS:1"/>
    <property type="gene ID" value="QL07p034171"/>
</dbReference>
<evidence type="ECO:0000313" key="12">
    <source>
        <dbReference type="EnsemblPlants" id="QL07p034171:mrna:CDS:1"/>
    </source>
</evidence>
<comment type="subcellular location">
    <subcellularLocation>
        <location evidence="1">Membrane</location>
        <topology evidence="1">Single-pass type I membrane protein</topology>
    </subcellularLocation>
</comment>
<keyword evidence="6" id="KW-1133">Transmembrane helix</keyword>
<keyword evidence="7" id="KW-0472">Membrane</keyword>
<keyword evidence="3" id="KW-0812">Transmembrane</keyword>
<feature type="signal peptide" evidence="10">
    <location>
        <begin position="1"/>
        <end position="28"/>
    </location>
</feature>
<evidence type="ECO:0000256" key="10">
    <source>
        <dbReference type="SAM" id="SignalP"/>
    </source>
</evidence>
<dbReference type="Pfam" id="PF00560">
    <property type="entry name" value="LRR_1"/>
    <property type="match status" value="2"/>
</dbReference>
<dbReference type="Pfam" id="PF08263">
    <property type="entry name" value="LRRNT_2"/>
    <property type="match status" value="1"/>
</dbReference>
<dbReference type="EMBL" id="LRBV02000007">
    <property type="status" value="NOT_ANNOTATED_CDS"/>
    <property type="molecule type" value="Genomic_DNA"/>
</dbReference>
<keyword evidence="2" id="KW-0433">Leucine-rich repeat</keyword>
<proteinExistence type="predicted"/>
<dbReference type="AlphaFoldDB" id="A0A7N2M3X3"/>
<dbReference type="Proteomes" id="UP000594261">
    <property type="component" value="Chromosome 7"/>
</dbReference>
<name>A0A7N2M3X3_QUELO</name>
<keyword evidence="8" id="KW-0675">Receptor</keyword>
<evidence type="ECO:0000256" key="9">
    <source>
        <dbReference type="ARBA" id="ARBA00023180"/>
    </source>
</evidence>
<dbReference type="InterPro" id="IPR013210">
    <property type="entry name" value="LRR_N_plant-typ"/>
</dbReference>
<dbReference type="EnsemblPlants" id="QL07p034171:mrna">
    <property type="protein sequence ID" value="QL07p034171:mrna:CDS:1"/>
    <property type="gene ID" value="QL07p034171"/>
</dbReference>
<dbReference type="OMA" id="NCSIRAS"/>
<evidence type="ECO:0000256" key="2">
    <source>
        <dbReference type="ARBA" id="ARBA00022614"/>
    </source>
</evidence>
<accession>A0A7N2M3X3</accession>
<reference evidence="12" key="2">
    <citation type="submission" date="2021-01" db="UniProtKB">
        <authorList>
            <consortium name="EnsemblPlants"/>
        </authorList>
    </citation>
    <scope>IDENTIFICATION</scope>
</reference>